<feature type="compositionally biased region" description="Basic residues" evidence="1">
    <location>
        <begin position="1"/>
        <end position="22"/>
    </location>
</feature>
<gene>
    <name evidence="2" type="ORF">QBZ16_001121</name>
</gene>
<keyword evidence="3" id="KW-1185">Reference proteome</keyword>
<comment type="caution">
    <text evidence="2">The sequence shown here is derived from an EMBL/GenBank/DDBJ whole genome shotgun (WGS) entry which is preliminary data.</text>
</comment>
<name>A0AAD9IDN5_PROWI</name>
<proteinExistence type="predicted"/>
<evidence type="ECO:0000313" key="3">
    <source>
        <dbReference type="Proteomes" id="UP001255856"/>
    </source>
</evidence>
<evidence type="ECO:0000256" key="1">
    <source>
        <dbReference type="SAM" id="MobiDB-lite"/>
    </source>
</evidence>
<sequence length="153" mass="16204">MLRWPRTRSARSRPRQTSRRAPRPATLPSPRAGALSPRPSTRAHSAEPGTPPAASLGALSRELTTAAEAAAAQLHRALDDLDACVSGPSLQPDAVALQRALARATALVEEVTSLARRADQNVQLLGAAGAPRDASRWLGRTGDRDASPPWRDV</sequence>
<dbReference type="EMBL" id="JASFZW010000011">
    <property type="protein sequence ID" value="KAK2076189.1"/>
    <property type="molecule type" value="Genomic_DNA"/>
</dbReference>
<organism evidence="2 3">
    <name type="scientific">Prototheca wickerhamii</name>
    <dbReference type="NCBI Taxonomy" id="3111"/>
    <lineage>
        <taxon>Eukaryota</taxon>
        <taxon>Viridiplantae</taxon>
        <taxon>Chlorophyta</taxon>
        <taxon>core chlorophytes</taxon>
        <taxon>Trebouxiophyceae</taxon>
        <taxon>Chlorellales</taxon>
        <taxon>Chlorellaceae</taxon>
        <taxon>Prototheca</taxon>
    </lineage>
</organism>
<dbReference type="Proteomes" id="UP001255856">
    <property type="component" value="Unassembled WGS sequence"/>
</dbReference>
<protein>
    <submittedName>
        <fullName evidence="2">Uncharacterized protein</fullName>
    </submittedName>
</protein>
<accession>A0AAD9IDN5</accession>
<feature type="compositionally biased region" description="Basic and acidic residues" evidence="1">
    <location>
        <begin position="141"/>
        <end position="153"/>
    </location>
</feature>
<dbReference type="AlphaFoldDB" id="A0AAD9IDN5"/>
<feature type="region of interest" description="Disordered" evidence="1">
    <location>
        <begin position="122"/>
        <end position="153"/>
    </location>
</feature>
<feature type="region of interest" description="Disordered" evidence="1">
    <location>
        <begin position="1"/>
        <end position="58"/>
    </location>
</feature>
<reference evidence="2" key="1">
    <citation type="submission" date="2021-01" db="EMBL/GenBank/DDBJ databases">
        <authorList>
            <person name="Eckstrom K.M.E."/>
        </authorList>
    </citation>
    <scope>NUCLEOTIDE SEQUENCE</scope>
    <source>
        <strain evidence="2">UVCC 0001</strain>
    </source>
</reference>
<evidence type="ECO:0000313" key="2">
    <source>
        <dbReference type="EMBL" id="KAK2076189.1"/>
    </source>
</evidence>